<accession>A0ABR4N0C4</accession>
<proteinExistence type="predicted"/>
<name>A0ABR4N0C4_9FUNG</name>
<dbReference type="SMART" id="SM00506">
    <property type="entry name" value="A1pp"/>
    <property type="match status" value="1"/>
</dbReference>
<dbReference type="NCBIfam" id="NF001664">
    <property type="entry name" value="PRK00431.1-6"/>
    <property type="match status" value="1"/>
</dbReference>
<evidence type="ECO:0000259" key="1">
    <source>
        <dbReference type="PROSITE" id="PS51154"/>
    </source>
</evidence>
<organism evidence="2 3">
    <name type="scientific">Polyrhizophydium stewartii</name>
    <dbReference type="NCBI Taxonomy" id="2732419"/>
    <lineage>
        <taxon>Eukaryota</taxon>
        <taxon>Fungi</taxon>
        <taxon>Fungi incertae sedis</taxon>
        <taxon>Chytridiomycota</taxon>
        <taxon>Chytridiomycota incertae sedis</taxon>
        <taxon>Chytridiomycetes</taxon>
        <taxon>Rhizophydiales</taxon>
        <taxon>Rhizophydiales incertae sedis</taxon>
        <taxon>Polyrhizophydium</taxon>
    </lineage>
</organism>
<dbReference type="Proteomes" id="UP001527925">
    <property type="component" value="Unassembled WGS sequence"/>
</dbReference>
<dbReference type="EMBL" id="JADGIZ020000054">
    <property type="protein sequence ID" value="KAL2912965.1"/>
    <property type="molecule type" value="Genomic_DNA"/>
</dbReference>
<evidence type="ECO:0000313" key="3">
    <source>
        <dbReference type="Proteomes" id="UP001527925"/>
    </source>
</evidence>
<feature type="domain" description="Macro" evidence="1">
    <location>
        <begin position="34"/>
        <end position="212"/>
    </location>
</feature>
<dbReference type="InterPro" id="IPR002589">
    <property type="entry name" value="Macro_dom"/>
</dbReference>
<dbReference type="PROSITE" id="PS51154">
    <property type="entry name" value="MACRO"/>
    <property type="match status" value="1"/>
</dbReference>
<dbReference type="InterPro" id="IPR043472">
    <property type="entry name" value="Macro_dom-like"/>
</dbReference>
<keyword evidence="3" id="KW-1185">Reference proteome</keyword>
<gene>
    <name evidence="2" type="primary">MACROD1</name>
    <name evidence="2" type="ORF">HK105_207531</name>
</gene>
<evidence type="ECO:0000313" key="2">
    <source>
        <dbReference type="EMBL" id="KAL2912965.1"/>
    </source>
</evidence>
<reference evidence="2 3" key="1">
    <citation type="submission" date="2023-09" db="EMBL/GenBank/DDBJ databases">
        <title>Pangenome analysis of Batrachochytrium dendrobatidis and related Chytrids.</title>
        <authorList>
            <person name="Yacoub M.N."/>
            <person name="Stajich J.E."/>
            <person name="James T.Y."/>
        </authorList>
    </citation>
    <scope>NUCLEOTIDE SEQUENCE [LARGE SCALE GENOMIC DNA]</scope>
    <source>
        <strain evidence="2 3">JEL0888</strain>
    </source>
</reference>
<protein>
    <submittedName>
        <fullName evidence="2">O-acetyl-ADP-ribose deacetylase macrod1</fullName>
    </submittedName>
</protein>
<sequence>MSPRLAQFSTLAQQYTLSPTAAAAAASAAQASNGRRYAPDVGLNQRVAVFTGDITRIPTDAIVNAANSTLLGGGGVDGAIHRAAGPQLLAECRVLNGCDTGDAKITRGHRLPARHVIHTVGPVSQGVEKPQELSSCYRTSLDVAKRNGVRSIAFPCIATGVYGYPNVAAAHVALSTVREWLESNRDHMDLVIFCVFLPVDLRAYTDLAPVYFPPTTA</sequence>
<dbReference type="PANTHER" id="PTHR11106">
    <property type="entry name" value="GANGLIOSIDE INDUCED DIFFERENTIATION ASSOCIATED PROTEIN 2-RELATED"/>
    <property type="match status" value="1"/>
</dbReference>
<dbReference type="CDD" id="cd02908">
    <property type="entry name" value="Macro_OAADPr_deacetylase"/>
    <property type="match status" value="1"/>
</dbReference>
<dbReference type="Pfam" id="PF01661">
    <property type="entry name" value="Macro"/>
    <property type="match status" value="1"/>
</dbReference>
<dbReference type="SUPFAM" id="SSF52949">
    <property type="entry name" value="Macro domain-like"/>
    <property type="match status" value="1"/>
</dbReference>
<dbReference type="PANTHER" id="PTHR11106:SF27">
    <property type="entry name" value="MACRO DOMAIN-CONTAINING PROTEIN"/>
    <property type="match status" value="1"/>
</dbReference>
<comment type="caution">
    <text evidence="2">The sequence shown here is derived from an EMBL/GenBank/DDBJ whole genome shotgun (WGS) entry which is preliminary data.</text>
</comment>
<dbReference type="Gene3D" id="3.40.220.10">
    <property type="entry name" value="Leucine Aminopeptidase, subunit E, domain 1"/>
    <property type="match status" value="1"/>
</dbReference>